<dbReference type="PANTHER" id="PTHR32060">
    <property type="entry name" value="TAIL-SPECIFIC PROTEASE"/>
    <property type="match status" value="1"/>
</dbReference>
<dbReference type="Gene3D" id="2.30.42.10">
    <property type="match status" value="1"/>
</dbReference>
<comment type="similarity">
    <text evidence="1 5">Belongs to the peptidase S41A family.</text>
</comment>
<dbReference type="InterPro" id="IPR036034">
    <property type="entry name" value="PDZ_sf"/>
</dbReference>
<keyword evidence="6" id="KW-0812">Transmembrane</keyword>
<evidence type="ECO:0000256" key="6">
    <source>
        <dbReference type="SAM" id="Phobius"/>
    </source>
</evidence>
<dbReference type="InterPro" id="IPR029045">
    <property type="entry name" value="ClpP/crotonase-like_dom_sf"/>
</dbReference>
<protein>
    <submittedName>
        <fullName evidence="8">Carboxy-terminal processing protease CtpB</fullName>
        <ecNumber evidence="8">3.4.21.102</ecNumber>
    </submittedName>
</protein>
<dbReference type="InterPro" id="IPR005151">
    <property type="entry name" value="Tail-specific_protease"/>
</dbReference>
<evidence type="ECO:0000256" key="3">
    <source>
        <dbReference type="ARBA" id="ARBA00022801"/>
    </source>
</evidence>
<dbReference type="SUPFAM" id="SSF52096">
    <property type="entry name" value="ClpP/crotonase"/>
    <property type="match status" value="1"/>
</dbReference>
<dbReference type="PROSITE" id="PS50106">
    <property type="entry name" value="PDZ"/>
    <property type="match status" value="1"/>
</dbReference>
<dbReference type="CDD" id="cd06782">
    <property type="entry name" value="cpPDZ_CPP-like"/>
    <property type="match status" value="1"/>
</dbReference>
<feature type="domain" description="PDZ" evidence="7">
    <location>
        <begin position="96"/>
        <end position="164"/>
    </location>
</feature>
<proteinExistence type="inferred from homology"/>
<dbReference type="GO" id="GO:0007165">
    <property type="term" value="P:signal transduction"/>
    <property type="evidence" value="ECO:0007669"/>
    <property type="project" value="TreeGrafter"/>
</dbReference>
<name>A0A379CF63_9FIRM</name>
<feature type="transmembrane region" description="Helical" evidence="6">
    <location>
        <begin position="12"/>
        <end position="40"/>
    </location>
</feature>
<dbReference type="PANTHER" id="PTHR32060:SF30">
    <property type="entry name" value="CARBOXY-TERMINAL PROCESSING PROTEASE CTPA"/>
    <property type="match status" value="1"/>
</dbReference>
<evidence type="ECO:0000256" key="2">
    <source>
        <dbReference type="ARBA" id="ARBA00022670"/>
    </source>
</evidence>
<evidence type="ECO:0000256" key="1">
    <source>
        <dbReference type="ARBA" id="ARBA00009179"/>
    </source>
</evidence>
<dbReference type="SMART" id="SM00245">
    <property type="entry name" value="TSPc"/>
    <property type="match status" value="1"/>
</dbReference>
<dbReference type="Pfam" id="PF17820">
    <property type="entry name" value="PDZ_6"/>
    <property type="match status" value="1"/>
</dbReference>
<dbReference type="EC" id="3.4.21.102" evidence="8"/>
<reference evidence="8 9" key="1">
    <citation type="submission" date="2018-06" db="EMBL/GenBank/DDBJ databases">
        <authorList>
            <consortium name="Pathogen Informatics"/>
            <person name="Doyle S."/>
        </authorList>
    </citation>
    <scope>NUCLEOTIDE SEQUENCE [LARGE SCALE GENOMIC DNA]</scope>
    <source>
        <strain evidence="8 9">NCTC11460</strain>
    </source>
</reference>
<keyword evidence="3 5" id="KW-0378">Hydrolase</keyword>
<sequence length="386" mass="42907">MKKENKRRNRKLWIGAVALMLVTSIFTTFVLSTIGVIGILPYKEYRQYKKLVSLSEKINEDFYKKPDKDMLETGIYKGLFAGLGDVYSAYYTKDEMKQLLEASSGKYVGVGMTVGADKETGRIRVESTFDKSPAKEAGIQKGDFIVRVDGKSYTYQEMDIAVKNMRGKAGTSVKISLIRGNRQIEKIVVRRQITIQTIESRVLENNLGYISIKSFDEDTADDFRSALKNLEAKNIKGLIVDVRDDGGGLLDVVENIADRLLGKAVIVYTQDNKGNKEYLRSSDKEKISIPIVVLTNGNSASASEILTGAILDNKAGISVGTTTYGKGLVQQVVPLRDGTGYKLTTAQYFTPNGSYINEKGIKPTIEVKEEKDQLPRAISYLKEKIK</sequence>
<dbReference type="InterPro" id="IPR004447">
    <property type="entry name" value="Peptidase_S41A"/>
</dbReference>
<keyword evidence="4 5" id="KW-0720">Serine protease</keyword>
<dbReference type="RefSeq" id="WP_002846168.1">
    <property type="nucleotide sequence ID" value="NZ_FOVA01000022.1"/>
</dbReference>
<dbReference type="SUPFAM" id="SSF50156">
    <property type="entry name" value="PDZ domain-like"/>
    <property type="match status" value="1"/>
</dbReference>
<organism evidence="8 9">
    <name type="scientific">Peptostreptococcus anaerobius</name>
    <dbReference type="NCBI Taxonomy" id="1261"/>
    <lineage>
        <taxon>Bacteria</taxon>
        <taxon>Bacillati</taxon>
        <taxon>Bacillota</taxon>
        <taxon>Clostridia</taxon>
        <taxon>Peptostreptococcales</taxon>
        <taxon>Peptostreptococcaceae</taxon>
        <taxon>Peptostreptococcus</taxon>
    </lineage>
</organism>
<dbReference type="AlphaFoldDB" id="A0A379CF63"/>
<evidence type="ECO:0000313" key="8">
    <source>
        <dbReference type="EMBL" id="SUB60287.1"/>
    </source>
</evidence>
<keyword evidence="6" id="KW-1133">Transmembrane helix</keyword>
<evidence type="ECO:0000313" key="9">
    <source>
        <dbReference type="Proteomes" id="UP000255101"/>
    </source>
</evidence>
<dbReference type="GO" id="GO:0030288">
    <property type="term" value="C:outer membrane-bounded periplasmic space"/>
    <property type="evidence" value="ECO:0007669"/>
    <property type="project" value="TreeGrafter"/>
</dbReference>
<gene>
    <name evidence="8" type="primary">ctpB</name>
    <name evidence="8" type="ORF">NCTC11460_00186</name>
</gene>
<dbReference type="InterPro" id="IPR001478">
    <property type="entry name" value="PDZ"/>
</dbReference>
<dbReference type="EMBL" id="UGTB01000004">
    <property type="protein sequence ID" value="SUB60287.1"/>
    <property type="molecule type" value="Genomic_DNA"/>
</dbReference>
<dbReference type="GO" id="GO:0004252">
    <property type="term" value="F:serine-type endopeptidase activity"/>
    <property type="evidence" value="ECO:0007669"/>
    <property type="project" value="UniProtKB-EC"/>
</dbReference>
<evidence type="ECO:0000256" key="4">
    <source>
        <dbReference type="ARBA" id="ARBA00022825"/>
    </source>
</evidence>
<evidence type="ECO:0000256" key="5">
    <source>
        <dbReference type="RuleBase" id="RU004404"/>
    </source>
</evidence>
<dbReference type="InterPro" id="IPR041489">
    <property type="entry name" value="PDZ_6"/>
</dbReference>
<dbReference type="Gene3D" id="3.90.226.10">
    <property type="entry name" value="2-enoyl-CoA Hydratase, Chain A, domain 1"/>
    <property type="match status" value="1"/>
</dbReference>
<dbReference type="CDD" id="cd07560">
    <property type="entry name" value="Peptidase_S41_CPP"/>
    <property type="match status" value="1"/>
</dbReference>
<dbReference type="Gene3D" id="3.30.750.44">
    <property type="match status" value="1"/>
</dbReference>
<keyword evidence="2 5" id="KW-0645">Protease</keyword>
<dbReference type="Pfam" id="PF03572">
    <property type="entry name" value="Peptidase_S41"/>
    <property type="match status" value="1"/>
</dbReference>
<accession>A0A379CF63</accession>
<dbReference type="Proteomes" id="UP000255101">
    <property type="component" value="Unassembled WGS sequence"/>
</dbReference>
<dbReference type="GO" id="GO:0006508">
    <property type="term" value="P:proteolysis"/>
    <property type="evidence" value="ECO:0007669"/>
    <property type="project" value="UniProtKB-KW"/>
</dbReference>
<dbReference type="NCBIfam" id="TIGR00225">
    <property type="entry name" value="prc"/>
    <property type="match status" value="1"/>
</dbReference>
<dbReference type="SMART" id="SM00228">
    <property type="entry name" value="PDZ"/>
    <property type="match status" value="1"/>
</dbReference>
<keyword evidence="6" id="KW-0472">Membrane</keyword>
<evidence type="ECO:0000259" key="7">
    <source>
        <dbReference type="PROSITE" id="PS50106"/>
    </source>
</evidence>